<keyword evidence="8" id="KW-1185">Reference proteome</keyword>
<dbReference type="SMART" id="SM00131">
    <property type="entry name" value="KU"/>
    <property type="match status" value="3"/>
</dbReference>
<dbReference type="PRINTS" id="PR00759">
    <property type="entry name" value="BASICPTASE"/>
</dbReference>
<dbReference type="InterPro" id="IPR020901">
    <property type="entry name" value="Prtase_inh_Kunz-CS"/>
</dbReference>
<name>A0A9Q0DKW9_9TELE</name>
<dbReference type="Pfam" id="PF00014">
    <property type="entry name" value="Kunitz_BPTI"/>
    <property type="match status" value="3"/>
</dbReference>
<feature type="transmembrane region" description="Helical" evidence="5">
    <location>
        <begin position="248"/>
        <end position="271"/>
    </location>
</feature>
<comment type="caution">
    <text evidence="7">The sequence shown here is derived from an EMBL/GenBank/DDBJ whole genome shotgun (WGS) entry which is preliminary data.</text>
</comment>
<dbReference type="PROSITE" id="PS50279">
    <property type="entry name" value="BPTI_KUNITZ_2"/>
    <property type="match status" value="3"/>
</dbReference>
<keyword evidence="3" id="KW-1015">Disulfide bond</keyword>
<feature type="compositionally biased region" description="Basic and acidic residues" evidence="4">
    <location>
        <begin position="283"/>
        <end position="297"/>
    </location>
</feature>
<dbReference type="Gene3D" id="4.10.410.10">
    <property type="entry name" value="Pancreatic trypsin inhibitor Kunitz domain"/>
    <property type="match status" value="3"/>
</dbReference>
<dbReference type="PROSITE" id="PS00280">
    <property type="entry name" value="BPTI_KUNITZ_1"/>
    <property type="match status" value="2"/>
</dbReference>
<dbReference type="EMBL" id="JANIIK010000114">
    <property type="protein sequence ID" value="KAJ3590294.1"/>
    <property type="molecule type" value="Genomic_DNA"/>
</dbReference>
<dbReference type="PANTHER" id="PTHR47247:SF1">
    <property type="entry name" value="KUNITZ-TYPE PROTEASE INHIBITOR 2"/>
    <property type="match status" value="1"/>
</dbReference>
<gene>
    <name evidence="7" type="ORF">NHX12_008247</name>
</gene>
<accession>A0A9Q0DKW9</accession>
<dbReference type="FunFam" id="4.10.410.10:FF:000004">
    <property type="entry name" value="Tissue factor pathway inhibitor"/>
    <property type="match status" value="1"/>
</dbReference>
<evidence type="ECO:0000259" key="6">
    <source>
        <dbReference type="PROSITE" id="PS50279"/>
    </source>
</evidence>
<evidence type="ECO:0000256" key="3">
    <source>
        <dbReference type="ARBA" id="ARBA00023157"/>
    </source>
</evidence>
<dbReference type="OrthoDB" id="196393at2759"/>
<feature type="domain" description="BPTI/Kunitz inhibitor" evidence="6">
    <location>
        <begin position="19"/>
        <end position="69"/>
    </location>
</feature>
<keyword evidence="1" id="KW-0646">Protease inhibitor</keyword>
<evidence type="ECO:0000256" key="2">
    <source>
        <dbReference type="ARBA" id="ARBA00022900"/>
    </source>
</evidence>
<feature type="domain" description="BPTI/Kunitz inhibitor" evidence="6">
    <location>
        <begin position="105"/>
        <end position="150"/>
    </location>
</feature>
<feature type="non-terminal residue" evidence="7">
    <location>
        <position position="312"/>
    </location>
</feature>
<evidence type="ECO:0000256" key="1">
    <source>
        <dbReference type="ARBA" id="ARBA00022690"/>
    </source>
</evidence>
<dbReference type="PANTHER" id="PTHR47247">
    <property type="entry name" value="KUNITZ-TYPE PROTEASE INHIBITOR 2"/>
    <property type="match status" value="1"/>
</dbReference>
<dbReference type="InterPro" id="IPR002223">
    <property type="entry name" value="Kunitz_BPTI"/>
</dbReference>
<dbReference type="SUPFAM" id="SSF57362">
    <property type="entry name" value="BPTI-like"/>
    <property type="match status" value="3"/>
</dbReference>
<organism evidence="7 8">
    <name type="scientific">Muraenolepis orangiensis</name>
    <name type="common">Patagonian moray cod</name>
    <dbReference type="NCBI Taxonomy" id="630683"/>
    <lineage>
        <taxon>Eukaryota</taxon>
        <taxon>Metazoa</taxon>
        <taxon>Chordata</taxon>
        <taxon>Craniata</taxon>
        <taxon>Vertebrata</taxon>
        <taxon>Euteleostomi</taxon>
        <taxon>Actinopterygii</taxon>
        <taxon>Neopterygii</taxon>
        <taxon>Teleostei</taxon>
        <taxon>Neoteleostei</taxon>
        <taxon>Acanthomorphata</taxon>
        <taxon>Zeiogadaria</taxon>
        <taxon>Gadariae</taxon>
        <taxon>Gadiformes</taxon>
        <taxon>Muraenolepidoidei</taxon>
        <taxon>Muraenolepididae</taxon>
        <taxon>Muraenolepis</taxon>
    </lineage>
</organism>
<evidence type="ECO:0000256" key="5">
    <source>
        <dbReference type="SAM" id="Phobius"/>
    </source>
</evidence>
<keyword evidence="5" id="KW-0812">Transmembrane</keyword>
<evidence type="ECO:0000256" key="4">
    <source>
        <dbReference type="SAM" id="MobiDB-lite"/>
    </source>
</evidence>
<evidence type="ECO:0000313" key="8">
    <source>
        <dbReference type="Proteomes" id="UP001148018"/>
    </source>
</evidence>
<sequence>TPDARSLSEERNSTDTDRCMRPMKVGLCRAYFLRYYYDVANRSCRSFIYGGCEDNGNNFQTQEKCEEACQGVTGPEMMMDAAPVARSLVDLAEAQPQPADEPGRCGAEPEVGPCRAAMRRWFYSSSTHTCQTFTYGGCRGNENRYANEADFTVMPSIRKSKGKSVGMETKNDKDFCTGAPESGPCRAAFPRFYYEPSTASCQAFVYGGCQGNNNRYETLDDCMSQCHGTGHFISHRDERTRDRWTPAFFLFGTLAVIAVLILSFVITITLLRSRVTRQTPSVSDKEELLPQHGEHSSVESLSIPESPKLDKV</sequence>
<keyword evidence="2" id="KW-0722">Serine protease inhibitor</keyword>
<feature type="domain" description="BPTI/Kunitz inhibitor" evidence="6">
    <location>
        <begin position="176"/>
        <end position="226"/>
    </location>
</feature>
<reference evidence="7" key="1">
    <citation type="submission" date="2022-07" db="EMBL/GenBank/DDBJ databases">
        <title>Chromosome-level genome of Muraenolepis orangiensis.</title>
        <authorList>
            <person name="Kim J."/>
        </authorList>
    </citation>
    <scope>NUCLEOTIDE SEQUENCE</scope>
    <source>
        <strain evidence="7">KU_S4_2022</strain>
        <tissue evidence="7">Muscle</tissue>
    </source>
</reference>
<dbReference type="GO" id="GO:0004867">
    <property type="term" value="F:serine-type endopeptidase inhibitor activity"/>
    <property type="evidence" value="ECO:0007669"/>
    <property type="project" value="UniProtKB-KW"/>
</dbReference>
<evidence type="ECO:0000313" key="7">
    <source>
        <dbReference type="EMBL" id="KAJ3590294.1"/>
    </source>
</evidence>
<proteinExistence type="predicted"/>
<dbReference type="Proteomes" id="UP001148018">
    <property type="component" value="Unassembled WGS sequence"/>
</dbReference>
<feature type="region of interest" description="Disordered" evidence="4">
    <location>
        <begin position="281"/>
        <end position="312"/>
    </location>
</feature>
<keyword evidence="5" id="KW-1133">Transmembrane helix</keyword>
<dbReference type="FunFam" id="4.10.410.10:FF:000020">
    <property type="entry name" value="Collagen, type VI, alpha 3"/>
    <property type="match status" value="1"/>
</dbReference>
<protein>
    <recommendedName>
        <fullName evidence="6">BPTI/Kunitz inhibitor domain-containing protein</fullName>
    </recommendedName>
</protein>
<dbReference type="InterPro" id="IPR036880">
    <property type="entry name" value="Kunitz_BPTI_sf"/>
</dbReference>
<dbReference type="AlphaFoldDB" id="A0A9Q0DKW9"/>
<keyword evidence="5" id="KW-0472">Membrane</keyword>